<dbReference type="EMBL" id="JARWAO010000003">
    <property type="protein sequence ID" value="MDR5895893.1"/>
    <property type="molecule type" value="Genomic_DNA"/>
</dbReference>
<keyword evidence="4" id="KW-0472">Membrane</keyword>
<keyword evidence="1 4" id="KW-0479">Metal-binding</keyword>
<accession>A0ABU1GV44</accession>
<keyword evidence="3 4" id="KW-0802">TPR repeat</keyword>
<dbReference type="Pfam" id="PF13432">
    <property type="entry name" value="TPR_16"/>
    <property type="match status" value="1"/>
</dbReference>
<dbReference type="HAMAP" id="MF_00994">
    <property type="entry name" value="LPS_assembly_LapB"/>
    <property type="match status" value="1"/>
</dbReference>
<feature type="topological domain" description="Cytoplasmic" evidence="4">
    <location>
        <begin position="22"/>
        <end position="394"/>
    </location>
</feature>
<dbReference type="PANTHER" id="PTHR45586">
    <property type="entry name" value="TPR REPEAT-CONTAINING PROTEIN PA4667"/>
    <property type="match status" value="1"/>
</dbReference>
<keyword evidence="4" id="KW-0812">Transmembrane</keyword>
<protein>
    <recommendedName>
        <fullName evidence="4">Lipopolysaccharide assembly protein B</fullName>
    </recommendedName>
</protein>
<evidence type="ECO:0000256" key="3">
    <source>
        <dbReference type="ARBA" id="ARBA00022803"/>
    </source>
</evidence>
<comment type="caution">
    <text evidence="6">The sequence shown here is derived from an EMBL/GenBank/DDBJ whole genome shotgun (WGS) entry which is preliminary data.</text>
</comment>
<keyword evidence="7" id="KW-1185">Reference proteome</keyword>
<keyword evidence="4" id="KW-1133">Transmembrane helix</keyword>
<evidence type="ECO:0000256" key="1">
    <source>
        <dbReference type="ARBA" id="ARBA00022723"/>
    </source>
</evidence>
<proteinExistence type="inferred from homology"/>
<dbReference type="InterPro" id="IPR051012">
    <property type="entry name" value="CellSynth/LPSAsmb/PSIAsmb"/>
</dbReference>
<dbReference type="Pfam" id="PF18073">
    <property type="entry name" value="Zn_ribbon_LapB"/>
    <property type="match status" value="1"/>
</dbReference>
<keyword evidence="4" id="KW-0408">Iron</keyword>
<feature type="domain" description="LapB rubredoxin metal binding" evidence="5">
    <location>
        <begin position="360"/>
        <end position="385"/>
    </location>
</feature>
<feature type="binding site" evidence="4">
    <location>
        <position position="379"/>
    </location>
    <ligand>
        <name>Fe cation</name>
        <dbReference type="ChEBI" id="CHEBI:24875"/>
    </ligand>
</feature>
<dbReference type="InterPro" id="IPR011990">
    <property type="entry name" value="TPR-like_helical_dom_sf"/>
</dbReference>
<organism evidence="6 7">
    <name type="scientific">Larsenimonas suaedae</name>
    <dbReference type="NCBI Taxonomy" id="1851019"/>
    <lineage>
        <taxon>Bacteria</taxon>
        <taxon>Pseudomonadati</taxon>
        <taxon>Pseudomonadota</taxon>
        <taxon>Gammaproteobacteria</taxon>
        <taxon>Oceanospirillales</taxon>
        <taxon>Halomonadaceae</taxon>
        <taxon>Larsenimonas</taxon>
    </lineage>
</organism>
<keyword evidence="4" id="KW-0997">Cell inner membrane</keyword>
<dbReference type="Gene3D" id="1.25.40.10">
    <property type="entry name" value="Tetratricopeptide repeat domain"/>
    <property type="match status" value="1"/>
</dbReference>
<reference evidence="6 7" key="1">
    <citation type="submission" date="2023-04" db="EMBL/GenBank/DDBJ databases">
        <title>A long-awaited taxogenomic arrangement of the family Halomonadaceae.</title>
        <authorList>
            <person name="De La Haba R."/>
            <person name="Chuvochina M."/>
            <person name="Wittouck S."/>
            <person name="Arahal D.R."/>
            <person name="Sanchez-Porro C."/>
            <person name="Hugenholtz P."/>
            <person name="Ventosa A."/>
        </authorList>
    </citation>
    <scope>NUCLEOTIDE SEQUENCE [LARGE SCALE GENOMIC DNA]</scope>
    <source>
        <strain evidence="6 7">DSM 22428</strain>
    </source>
</reference>
<evidence type="ECO:0000256" key="4">
    <source>
        <dbReference type="HAMAP-Rule" id="MF_00994"/>
    </source>
</evidence>
<feature type="binding site" evidence="4">
    <location>
        <position position="365"/>
    </location>
    <ligand>
        <name>Fe cation</name>
        <dbReference type="ChEBI" id="CHEBI:24875"/>
    </ligand>
</feature>
<dbReference type="InterPro" id="IPR030865">
    <property type="entry name" value="LapB"/>
</dbReference>
<dbReference type="NCBIfam" id="NF008757">
    <property type="entry name" value="PRK11788.1-5"/>
    <property type="match status" value="1"/>
</dbReference>
<gene>
    <name evidence="4 6" type="primary">lapB</name>
    <name evidence="6" type="ORF">QC825_07395</name>
</gene>
<name>A0ABU1GV44_9GAMM</name>
<dbReference type="RefSeq" id="WP_251589796.1">
    <property type="nucleotide sequence ID" value="NZ_JAMLJI010000001.1"/>
</dbReference>
<evidence type="ECO:0000256" key="2">
    <source>
        <dbReference type="ARBA" id="ARBA00022737"/>
    </source>
</evidence>
<evidence type="ECO:0000313" key="7">
    <source>
        <dbReference type="Proteomes" id="UP001269375"/>
    </source>
</evidence>
<dbReference type="Proteomes" id="UP001269375">
    <property type="component" value="Unassembled WGS sequence"/>
</dbReference>
<feature type="binding site" evidence="4">
    <location>
        <position position="376"/>
    </location>
    <ligand>
        <name>Fe cation</name>
        <dbReference type="ChEBI" id="CHEBI:24875"/>
    </ligand>
</feature>
<dbReference type="SUPFAM" id="SSF48452">
    <property type="entry name" value="TPR-like"/>
    <property type="match status" value="1"/>
</dbReference>
<sequence length="394" mass="44704">MFDAGTFLLLVAALAIGWALGRIKRSTPRTASDTRTLSKDYFVGLNYLLNEQPDKAIETFSHALEVNSDTIDTHIALGNVFRLRGEADRAAKIHQNLLARPALSDHQSAQVQLELARDFFRLGVLDRSERLLVSLLKTDTFTDVTQASRRLLIDIFEREREWHEALDTAQPLLKQDKKLRRDASYWQCELAQKSIDHGQLPQARKQLRQALSIDANCLRANWLLADIEHINARYEDELKYLKRMHTQDSHIVGLTLPRIVGTYNALDDHDGLVQYLNALLHHHPNSSALIALAERTRTEDGPARAAELLSQQLKRSPSLKGVDYLLALYLEGGGATDALEQQLDLLKQHTEHLLKLRPSFQCGECGFKSRQHYWQCPQCRQWGAILPITGIEGE</sequence>
<dbReference type="PANTHER" id="PTHR45586:SF1">
    <property type="entry name" value="LIPOPOLYSACCHARIDE ASSEMBLY PROTEIN B"/>
    <property type="match status" value="1"/>
</dbReference>
<dbReference type="InterPro" id="IPR041166">
    <property type="entry name" value="Rubredoxin_2"/>
</dbReference>
<evidence type="ECO:0000313" key="6">
    <source>
        <dbReference type="EMBL" id="MDR5895893.1"/>
    </source>
</evidence>
<comment type="function">
    <text evidence="4">Modulates cellular lipopolysaccharide (LPS) levels by regulating LpxC, which is involved in lipid A biosynthesis. May act by modulating the proteolytic activity of FtsH towards LpxC. May also coordinate assembly of proteins involved in LPS synthesis at the plasma membrane.</text>
</comment>
<keyword evidence="4" id="KW-1003">Cell membrane</keyword>
<comment type="similarity">
    <text evidence="4">Belongs to the LapB family.</text>
</comment>
<evidence type="ECO:0000259" key="5">
    <source>
        <dbReference type="Pfam" id="PF18073"/>
    </source>
</evidence>
<comment type="subcellular location">
    <subcellularLocation>
        <location evidence="4">Cell inner membrane</location>
        <topology evidence="4">Single-pass membrane protein</topology>
        <orientation evidence="4">Cytoplasmic side</orientation>
    </subcellularLocation>
</comment>
<keyword evidence="2 4" id="KW-0677">Repeat</keyword>
<feature type="binding site" evidence="4">
    <location>
        <position position="362"/>
    </location>
    <ligand>
        <name>Fe cation</name>
        <dbReference type="ChEBI" id="CHEBI:24875"/>
    </ligand>
</feature>